<evidence type="ECO:0000313" key="8">
    <source>
        <dbReference type="EMBL" id="TKA39221.1"/>
    </source>
</evidence>
<dbReference type="InterPro" id="IPR021717">
    <property type="entry name" value="Nucleoporin_Nup160"/>
</dbReference>
<evidence type="ECO:0000259" key="6">
    <source>
        <dbReference type="Pfam" id="PF21486"/>
    </source>
</evidence>
<dbReference type="PANTHER" id="PTHR21286">
    <property type="entry name" value="NUCLEAR PORE COMPLEX PROTEIN NUP160"/>
    <property type="match status" value="1"/>
</dbReference>
<dbReference type="InterPro" id="IPR056548">
    <property type="entry name" value="HEAT_Nup120"/>
</dbReference>
<evidence type="ECO:0000259" key="5">
    <source>
        <dbReference type="Pfam" id="PF11715"/>
    </source>
</evidence>
<dbReference type="Pfam" id="PF21486">
    <property type="entry name" value="NUP120_helical"/>
    <property type="match status" value="1"/>
</dbReference>
<sequence length="1278" mass="142312">MAQAPVLYREARLTPTPASPSHILDIDTSASTSLRQTLSRAGSKRPFDDISSANDEASYARKHLATEASIFFRSPSRSPRNILWRVLDERKVLEIQAVDLVKDKGHAENSGDSWLTFRLAVGDGILENGVRFGDALESDALECFVLTGGKELVTVTLKRDLLTRASVPGEFDARTCVKRFANSFLSVRSVYRFHAVSSLELLVSLADGGLVHLRRKAGESGAQWRETFYGEGGWKGTLTLKGYNPFAGRPTVRYGNLELDRSAVADMAVSPDGKFVWTVSLDHCLRAWSTATGKVGMKRDLSDERGQKDSRQPYTLSAEQGQLLQIVTLPPQPNTQDTTAVSTVDANDKYCIVVHSPKNHEFKFYGVKYVRTADNEGVRLEDLATASKLVPPVDELLNTNISHLDTFHVQPGHEWSDTQLWIRARSGALCSTFMLTFDLSMDDKSTDIMDAWSRGWSKVDASSSTVEQLKECANYPGDLEVSAENTVTPSERWLRFLFYPDRFSAASMETALYIYRKGRGLSGTVTSRGLKAADQPLQQRLASAIGSKVILHRSPNDQPDYQRYHQHIHAQWEAFWSVLAHLHGRRHEPVGFSFDADTKLPWSVCADTVAPVRACSALERRSANAHLLSGNASEIVLDQMMPDIHAEDVALTQLLMAARELRSTLSFAANEKLQVAARRSACRSQRPEGAENRALALFEESSIENEITDDAFDALGESLMAFGGIVGLNDEIFASLLKWLDDHTTLAKFDDRLVLGRYDDRLVLGRYGVIFTVEVAREMLMQAESMLLDILALIAFMVGDLEEGDLDDDFHADVVYEAAAARLKRTQLLLWLAGRQREKTTKIDVARKAIEKEVDITGRVTLLEDIFIGDWEAGMSEQNASMPELLTLWSSTWICGPSLDDASWDGTTTHILSRLVKAKEVDLAVEFLPFVGRQSSWSLYVQGRLRVMTGEYAQASLDFQEAADGMAAGRVKDTANLIQPHEQDAFGGGKSAYLQHVAALFEKLKVYSYDADFAQLALENTEPLPDFSRSMAKLDKQKSQPESPALDRIDAAQEETRLLRLKESRDEISNRLFTALLLTGRFDGACAALMQIEDSPMKRSGLKKLIDACVKQDCVPALLTLPFDKAIIQDVDKALQDMAKKDLAFTAAANNTTATPYYQISYAFRTQRSDFRGAAEILHEHLEWLRHAPTHRGATQDPEDETVLRCYVLLINTLACCGEDEAWFLAEPVASVHREGAKRRLVTLADVRREYTGELDRRSEMLQGRFPVVGCGDEMDVL</sequence>
<evidence type="ECO:0000313" key="9">
    <source>
        <dbReference type="Proteomes" id="UP000310066"/>
    </source>
</evidence>
<feature type="repeat" description="WD" evidence="4">
    <location>
        <begin position="257"/>
        <end position="298"/>
    </location>
</feature>
<dbReference type="OrthoDB" id="67716at2759"/>
<protein>
    <submittedName>
        <fullName evidence="8">Uncharacterized protein</fullName>
    </submittedName>
</protein>
<reference evidence="8 9" key="1">
    <citation type="submission" date="2017-03" db="EMBL/GenBank/DDBJ databases">
        <title>Genomes of endolithic fungi from Antarctica.</title>
        <authorList>
            <person name="Coleine C."/>
            <person name="Masonjones S."/>
            <person name="Stajich J.E."/>
        </authorList>
    </citation>
    <scope>NUCLEOTIDE SEQUENCE [LARGE SCALE GENOMIC DNA]</scope>
    <source>
        <strain evidence="8 9">CCFEE 5311</strain>
    </source>
</reference>
<evidence type="ECO:0000256" key="4">
    <source>
        <dbReference type="PROSITE-ProRule" id="PRU00221"/>
    </source>
</evidence>
<dbReference type="InterPro" id="IPR048884">
    <property type="entry name" value="Nup120_helical"/>
</dbReference>
<keyword evidence="2" id="KW-0813">Transport</keyword>
<feature type="domain" description="Nucleoporin Nup120/160 beta-propeller" evidence="5">
    <location>
        <begin position="80"/>
        <end position="619"/>
    </location>
</feature>
<dbReference type="STRING" id="329885.A0A4U0UT43"/>
<dbReference type="SUPFAM" id="SSF50998">
    <property type="entry name" value="Quinoprotein alcohol dehydrogenase-like"/>
    <property type="match status" value="1"/>
</dbReference>
<proteinExistence type="predicted"/>
<comment type="caution">
    <text evidence="8">The sequence shown here is derived from an EMBL/GenBank/DDBJ whole genome shotgun (WGS) entry which is preliminary data.</text>
</comment>
<name>A0A4U0UT43_9PEZI</name>
<dbReference type="PROSITE" id="PS50082">
    <property type="entry name" value="WD_REPEATS_2"/>
    <property type="match status" value="1"/>
</dbReference>
<dbReference type="GO" id="GO:0017056">
    <property type="term" value="F:structural constituent of nuclear pore"/>
    <property type="evidence" value="ECO:0007669"/>
    <property type="project" value="TreeGrafter"/>
</dbReference>
<dbReference type="Proteomes" id="UP000310066">
    <property type="component" value="Unassembled WGS sequence"/>
</dbReference>
<dbReference type="InterPro" id="IPR059141">
    <property type="entry name" value="Beta-prop_Nup120_160"/>
</dbReference>
<dbReference type="GO" id="GO:0005643">
    <property type="term" value="C:nuclear pore"/>
    <property type="evidence" value="ECO:0007669"/>
    <property type="project" value="TreeGrafter"/>
</dbReference>
<feature type="domain" description="Nucleoporin Nup120 helical" evidence="6">
    <location>
        <begin position="694"/>
        <end position="817"/>
    </location>
</feature>
<organism evidence="8 9">
    <name type="scientific">Friedmanniomyces endolithicus</name>
    <dbReference type="NCBI Taxonomy" id="329885"/>
    <lineage>
        <taxon>Eukaryota</taxon>
        <taxon>Fungi</taxon>
        <taxon>Dikarya</taxon>
        <taxon>Ascomycota</taxon>
        <taxon>Pezizomycotina</taxon>
        <taxon>Dothideomycetes</taxon>
        <taxon>Dothideomycetidae</taxon>
        <taxon>Mycosphaerellales</taxon>
        <taxon>Teratosphaeriaceae</taxon>
        <taxon>Friedmanniomyces</taxon>
    </lineage>
</organism>
<dbReference type="PANTHER" id="PTHR21286:SF0">
    <property type="entry name" value="NUCLEAR PORE COMPLEX PROTEIN NUP160"/>
    <property type="match status" value="1"/>
</dbReference>
<feature type="domain" description="Nucleoporin nup120-like HEAT repeat" evidence="7">
    <location>
        <begin position="911"/>
        <end position="1110"/>
    </location>
</feature>
<evidence type="ECO:0000256" key="1">
    <source>
        <dbReference type="ARBA" id="ARBA00004123"/>
    </source>
</evidence>
<comment type="subcellular location">
    <subcellularLocation>
        <location evidence="1">Nucleus</location>
    </subcellularLocation>
</comment>
<evidence type="ECO:0000256" key="3">
    <source>
        <dbReference type="ARBA" id="ARBA00023242"/>
    </source>
</evidence>
<accession>A0A4U0UT43</accession>
<dbReference type="AlphaFoldDB" id="A0A4U0UT43"/>
<dbReference type="InterPro" id="IPR011047">
    <property type="entry name" value="Quinoprotein_ADH-like_sf"/>
</dbReference>
<keyword evidence="3" id="KW-0539">Nucleus</keyword>
<dbReference type="Pfam" id="PF11715">
    <property type="entry name" value="Beta-prop_Nup120_160"/>
    <property type="match status" value="1"/>
</dbReference>
<gene>
    <name evidence="8" type="ORF">B0A54_08530</name>
</gene>
<dbReference type="InterPro" id="IPR001680">
    <property type="entry name" value="WD40_rpt"/>
</dbReference>
<dbReference type="Gene3D" id="2.130.10.10">
    <property type="entry name" value="YVTN repeat-like/Quinoprotein amine dehydrogenase"/>
    <property type="match status" value="1"/>
</dbReference>
<dbReference type="InterPro" id="IPR015943">
    <property type="entry name" value="WD40/YVTN_repeat-like_dom_sf"/>
</dbReference>
<dbReference type="Pfam" id="PF23300">
    <property type="entry name" value="HEAT_Nup120"/>
    <property type="match status" value="1"/>
</dbReference>
<evidence type="ECO:0000259" key="7">
    <source>
        <dbReference type="Pfam" id="PF23300"/>
    </source>
</evidence>
<dbReference type="EMBL" id="NAJP01000040">
    <property type="protein sequence ID" value="TKA39221.1"/>
    <property type="molecule type" value="Genomic_DNA"/>
</dbReference>
<evidence type="ECO:0000256" key="2">
    <source>
        <dbReference type="ARBA" id="ARBA00022448"/>
    </source>
</evidence>
<keyword evidence="4" id="KW-0853">WD repeat</keyword>